<dbReference type="EC" id="3.6.4.-" evidence="11"/>
<dbReference type="SMART" id="SM00982">
    <property type="entry name" value="TRCF"/>
    <property type="match status" value="1"/>
</dbReference>
<dbReference type="SMART" id="SM00490">
    <property type="entry name" value="HELICc"/>
    <property type="match status" value="1"/>
</dbReference>
<dbReference type="SUPFAM" id="SSF141259">
    <property type="entry name" value="CarD-like"/>
    <property type="match status" value="1"/>
</dbReference>
<dbReference type="Gene3D" id="3.30.2060.10">
    <property type="entry name" value="Penicillin-binding protein 1b domain"/>
    <property type="match status" value="1"/>
</dbReference>
<keyword evidence="7" id="KW-0238">DNA-binding</keyword>
<dbReference type="Gene3D" id="3.90.1150.50">
    <property type="entry name" value="Transcription-repair-coupling factor, D7 domain"/>
    <property type="match status" value="1"/>
</dbReference>
<evidence type="ECO:0000259" key="9">
    <source>
        <dbReference type="PROSITE" id="PS51192"/>
    </source>
</evidence>
<keyword evidence="5" id="KW-0347">Helicase</keyword>
<dbReference type="PROSITE" id="PS51192">
    <property type="entry name" value="HELICASE_ATP_BIND_1"/>
    <property type="match status" value="1"/>
</dbReference>
<organism evidence="11">
    <name type="scientific">bioreactor metagenome</name>
    <dbReference type="NCBI Taxonomy" id="1076179"/>
    <lineage>
        <taxon>unclassified sequences</taxon>
        <taxon>metagenomes</taxon>
        <taxon>ecological metagenomes</taxon>
    </lineage>
</organism>
<keyword evidence="6" id="KW-0067">ATP-binding</keyword>
<gene>
    <name evidence="11" type="primary">mfd_18</name>
    <name evidence="11" type="ORF">SDC9_52346</name>
</gene>
<dbReference type="InterPro" id="IPR004576">
    <property type="entry name" value="Mfd"/>
</dbReference>
<keyword evidence="1" id="KW-0963">Cytoplasm</keyword>
<dbReference type="InterPro" id="IPR003711">
    <property type="entry name" value="CarD-like/TRCF_RID"/>
</dbReference>
<dbReference type="InterPro" id="IPR037235">
    <property type="entry name" value="TRCF-like_C_D7"/>
</dbReference>
<dbReference type="InterPro" id="IPR027417">
    <property type="entry name" value="P-loop_NTPase"/>
</dbReference>
<dbReference type="Gene3D" id="3.40.50.300">
    <property type="entry name" value="P-loop containing nucleotide triphosphate hydrolases"/>
    <property type="match status" value="2"/>
</dbReference>
<dbReference type="InterPro" id="IPR041471">
    <property type="entry name" value="UvrB_inter"/>
</dbReference>
<evidence type="ECO:0000256" key="1">
    <source>
        <dbReference type="ARBA" id="ARBA00022490"/>
    </source>
</evidence>
<dbReference type="PANTHER" id="PTHR47964">
    <property type="entry name" value="ATP-DEPENDENT DNA HELICASE HOMOLOG RECG, CHLOROPLASTIC"/>
    <property type="match status" value="1"/>
</dbReference>
<dbReference type="Pfam" id="PF00271">
    <property type="entry name" value="Helicase_C"/>
    <property type="match status" value="1"/>
</dbReference>
<name>A0A644WRA4_9ZZZZ</name>
<feature type="domain" description="Helicase ATP-binding" evidence="9">
    <location>
        <begin position="572"/>
        <end position="733"/>
    </location>
</feature>
<proteinExistence type="inferred from homology"/>
<dbReference type="PROSITE" id="PS51194">
    <property type="entry name" value="HELICASE_CTER"/>
    <property type="match status" value="1"/>
</dbReference>
<feature type="domain" description="Helicase C-terminal" evidence="10">
    <location>
        <begin position="742"/>
        <end position="908"/>
    </location>
</feature>
<dbReference type="SMART" id="SM01058">
    <property type="entry name" value="CarD_TRCF"/>
    <property type="match status" value="1"/>
</dbReference>
<keyword evidence="3" id="KW-0227">DNA damage</keyword>
<dbReference type="InterPro" id="IPR001650">
    <property type="entry name" value="Helicase_C-like"/>
</dbReference>
<evidence type="ECO:0000256" key="2">
    <source>
        <dbReference type="ARBA" id="ARBA00022741"/>
    </source>
</evidence>
<evidence type="ECO:0000256" key="7">
    <source>
        <dbReference type="ARBA" id="ARBA00023125"/>
    </source>
</evidence>
<evidence type="ECO:0000256" key="6">
    <source>
        <dbReference type="ARBA" id="ARBA00022840"/>
    </source>
</evidence>
<dbReference type="Gene3D" id="2.40.10.170">
    <property type="match status" value="1"/>
</dbReference>
<keyword evidence="2" id="KW-0547">Nucleotide-binding</keyword>
<evidence type="ECO:0000256" key="8">
    <source>
        <dbReference type="ARBA" id="ARBA00023204"/>
    </source>
</evidence>
<dbReference type="InterPro" id="IPR047112">
    <property type="entry name" value="RecG/Mfd"/>
</dbReference>
<dbReference type="SMART" id="SM00487">
    <property type="entry name" value="DEXDc"/>
    <property type="match status" value="1"/>
</dbReference>
<dbReference type="PANTHER" id="PTHR47964:SF1">
    <property type="entry name" value="ATP-DEPENDENT DNA HELICASE HOMOLOG RECG, CHLOROPLASTIC"/>
    <property type="match status" value="1"/>
</dbReference>
<reference evidence="11" key="1">
    <citation type="submission" date="2019-08" db="EMBL/GenBank/DDBJ databases">
        <authorList>
            <person name="Kucharzyk K."/>
            <person name="Murdoch R.W."/>
            <person name="Higgins S."/>
            <person name="Loffler F."/>
        </authorList>
    </citation>
    <scope>NUCLEOTIDE SEQUENCE</scope>
</reference>
<evidence type="ECO:0000256" key="4">
    <source>
        <dbReference type="ARBA" id="ARBA00022801"/>
    </source>
</evidence>
<evidence type="ECO:0000256" key="5">
    <source>
        <dbReference type="ARBA" id="ARBA00022806"/>
    </source>
</evidence>
<dbReference type="HAMAP" id="MF_00969">
    <property type="entry name" value="TRCF"/>
    <property type="match status" value="1"/>
</dbReference>
<evidence type="ECO:0000256" key="3">
    <source>
        <dbReference type="ARBA" id="ARBA00022763"/>
    </source>
</evidence>
<evidence type="ECO:0000313" key="11">
    <source>
        <dbReference type="EMBL" id="MPM06051.1"/>
    </source>
</evidence>
<dbReference type="InterPro" id="IPR011545">
    <property type="entry name" value="DEAD/DEAH_box_helicase_dom"/>
</dbReference>
<comment type="caution">
    <text evidence="11">The sequence shown here is derived from an EMBL/GenBank/DDBJ whole genome shotgun (WGS) entry which is preliminary data.</text>
</comment>
<dbReference type="Pfam" id="PF03461">
    <property type="entry name" value="TRCF"/>
    <property type="match status" value="1"/>
</dbReference>
<dbReference type="SUPFAM" id="SSF143517">
    <property type="entry name" value="TRCF domain-like"/>
    <property type="match status" value="1"/>
</dbReference>
<dbReference type="Pfam" id="PF00270">
    <property type="entry name" value="DEAD"/>
    <property type="match status" value="1"/>
</dbReference>
<dbReference type="Pfam" id="PF02559">
    <property type="entry name" value="CarD_TRCF_RID"/>
    <property type="match status" value="1"/>
</dbReference>
<sequence>MALMQTPISTLVQSYIKTSSAYKAYAVQTRHIHIQGLEGYPLAQFLRLLSRKQKGRVWAVCPTEESAQQLLKDSGFAVNGGEVMQTPLSKDETRIVYLSGNGRTLYTPFSADNVEYDQLNRLMQIQEMKEGMVITHLRPFVSPLVSPATLKNASLTIKVGSTFDSASFSRLLTNAGYVHTVSTSTMGEYSLRGEVLDIFPYESEYPYRIYADWDTVGKIARYNPITQESLSTTGKLTLSLVDASSNLETCSIGEYLSEDDLFCFVGDQRLATSFHSLQVEAKALYRQAFLQDREAVKPDALLFDFPSFQKECSSSMTIHDIAGQNPEAFRFDIEGPRSYFGNFTLLKEDLKSLHKQGWSVVVFTENQLQKQRLMQMLGAFPFLGWEDRAISGGFGIPSLKVVAICEHEIFGRRRQVVKTLQHTQTSPLDSFVDLNEGDYVVHVNYGVGQFVKIDRVSSFDRERDFIKIAYADNEMLYVPIEQANLVQRYIGSDTGLPKKDKLGGQGWENKKAKARKNAEDLAKHLISLYAKRKNSVGFAFPKDTDWQLQFEASFPFDETADQLTCIEDIKDDMEKPIVMDRLVCGDVGYGKTEIAFRAVFKAVMGGKQVAFLAPTTILAEQHYQNFLKRLGTFPVRCAQLSRIVAKKEQKQTLLGVAEGKVDVLFGTHRILQKDIIYRDLGLLVVDEEQRFGVKDKERIKTLRASIDSLSLSATPIPRTLYMSLLKIRDMSLLATPPIARRPIQTYIGEYDEQTIVRAIRDEVERGGQVFFLHNRIESQDEVVFQLTKLLPDVIIESAHGQMDSTKLEDTMRRFIHEGIQVLVSTTIIENGIDIPNVNTIIIDRADRYGLSQLYQLRGRVGRNDSQAYAYLFYPQGSALSEIALKRLKIISEHTELGSGFKVAMKDMELRGTGNLLGREQSGHLASVGLDMYIRILDEAIRDLQAEGVREEDKEVFLELDYTGFIPDTYIKAPSVKFDIYRKISSIVNDEQLQGLASELSDRFGPPPVEVANLLYIAEIKIICRKLSIIHLSDRKGVVSVEFGKVADLNVNKVMNLIALSNKSVWLDMRRMNVMYLKTDAVSLKDKALFLMEKLQRLL</sequence>
<dbReference type="SUPFAM" id="SSF52540">
    <property type="entry name" value="P-loop containing nucleoside triphosphate hydrolases"/>
    <property type="match status" value="4"/>
</dbReference>
<dbReference type="InterPro" id="IPR036101">
    <property type="entry name" value="CarD-like/TRCF_RID_sf"/>
</dbReference>
<dbReference type="GO" id="GO:0003684">
    <property type="term" value="F:damaged DNA binding"/>
    <property type="evidence" value="ECO:0007669"/>
    <property type="project" value="InterPro"/>
</dbReference>
<accession>A0A644WRA4</accession>
<dbReference type="Pfam" id="PF17757">
    <property type="entry name" value="UvrB_inter"/>
    <property type="match status" value="1"/>
</dbReference>
<keyword evidence="4 11" id="KW-0378">Hydrolase</keyword>
<dbReference type="EMBL" id="VSSQ01001192">
    <property type="protein sequence ID" value="MPM06051.1"/>
    <property type="molecule type" value="Genomic_DNA"/>
</dbReference>
<protein>
    <submittedName>
        <fullName evidence="11">Transcription-repair-coupling factor</fullName>
        <ecNumber evidence="11">3.6.4.-</ecNumber>
    </submittedName>
</protein>
<dbReference type="GO" id="GO:0003678">
    <property type="term" value="F:DNA helicase activity"/>
    <property type="evidence" value="ECO:0007669"/>
    <property type="project" value="TreeGrafter"/>
</dbReference>
<dbReference type="CDD" id="cd17991">
    <property type="entry name" value="DEXHc_TRCF"/>
    <property type="match status" value="1"/>
</dbReference>
<keyword evidence="8" id="KW-0234">DNA repair</keyword>
<dbReference type="GO" id="GO:0005524">
    <property type="term" value="F:ATP binding"/>
    <property type="evidence" value="ECO:0007669"/>
    <property type="project" value="UniProtKB-KW"/>
</dbReference>
<evidence type="ECO:0000259" key="10">
    <source>
        <dbReference type="PROSITE" id="PS51194"/>
    </source>
</evidence>
<dbReference type="InterPro" id="IPR014001">
    <property type="entry name" value="Helicase_ATP-bd"/>
</dbReference>
<dbReference type="GO" id="GO:0006281">
    <property type="term" value="P:DNA repair"/>
    <property type="evidence" value="ECO:0007669"/>
    <property type="project" value="UniProtKB-KW"/>
</dbReference>
<dbReference type="GO" id="GO:0016787">
    <property type="term" value="F:hydrolase activity"/>
    <property type="evidence" value="ECO:0007669"/>
    <property type="project" value="UniProtKB-KW"/>
</dbReference>
<dbReference type="NCBIfam" id="TIGR00580">
    <property type="entry name" value="mfd"/>
    <property type="match status" value="1"/>
</dbReference>
<dbReference type="AlphaFoldDB" id="A0A644WRA4"/>
<dbReference type="InterPro" id="IPR005118">
    <property type="entry name" value="TRCF_C"/>
</dbReference>